<dbReference type="SUPFAM" id="SSF55383">
    <property type="entry name" value="Copper amine oxidase, domain N"/>
    <property type="match status" value="2"/>
</dbReference>
<evidence type="ECO:0000313" key="4">
    <source>
        <dbReference type="EMBL" id="MCR2806009.1"/>
    </source>
</evidence>
<name>A0A9X2MTK0_9BACL</name>
<feature type="domain" description="Copper amine oxidase-like N-terminal" evidence="3">
    <location>
        <begin position="44"/>
        <end position="138"/>
    </location>
</feature>
<evidence type="ECO:0000256" key="1">
    <source>
        <dbReference type="SAM" id="MobiDB-lite"/>
    </source>
</evidence>
<feature type="region of interest" description="Disordered" evidence="1">
    <location>
        <begin position="146"/>
        <end position="168"/>
    </location>
</feature>
<keyword evidence="5" id="KW-1185">Reference proteome</keyword>
<accession>A0A9X2MTK0</accession>
<gene>
    <name evidence="4" type="ORF">NQZ67_19170</name>
</gene>
<dbReference type="InterPro" id="IPR012854">
    <property type="entry name" value="Cu_amine_oxidase-like_N"/>
</dbReference>
<evidence type="ECO:0000313" key="5">
    <source>
        <dbReference type="Proteomes" id="UP001141950"/>
    </source>
</evidence>
<dbReference type="Proteomes" id="UP001141950">
    <property type="component" value="Unassembled WGS sequence"/>
</dbReference>
<evidence type="ECO:0000259" key="3">
    <source>
        <dbReference type="Pfam" id="PF07833"/>
    </source>
</evidence>
<dbReference type="AlphaFoldDB" id="A0A9X2MTK0"/>
<dbReference type="EMBL" id="JANIPJ010000014">
    <property type="protein sequence ID" value="MCR2806009.1"/>
    <property type="molecule type" value="Genomic_DNA"/>
</dbReference>
<dbReference type="InterPro" id="IPR036582">
    <property type="entry name" value="Mao_N_sf"/>
</dbReference>
<protein>
    <submittedName>
        <fullName evidence="4">Copper amine oxidase N-terminal domain-containing protein</fullName>
    </submittedName>
</protein>
<keyword evidence="2" id="KW-0732">Signal</keyword>
<organism evidence="4 5">
    <name type="scientific">Paenibacillus soyae</name>
    <dbReference type="NCBI Taxonomy" id="2969249"/>
    <lineage>
        <taxon>Bacteria</taxon>
        <taxon>Bacillati</taxon>
        <taxon>Bacillota</taxon>
        <taxon>Bacilli</taxon>
        <taxon>Bacillales</taxon>
        <taxon>Paenibacillaceae</taxon>
        <taxon>Paenibacillus</taxon>
    </lineage>
</organism>
<reference evidence="4" key="1">
    <citation type="submission" date="2022-08" db="EMBL/GenBank/DDBJ databases">
        <title>The genomic sequence of strain Paenibacillus sp. SCIV0701.</title>
        <authorList>
            <person name="Zhao H."/>
        </authorList>
    </citation>
    <scope>NUCLEOTIDE SEQUENCE</scope>
    <source>
        <strain evidence="4">SCIV0701</strain>
    </source>
</reference>
<feature type="signal peptide" evidence="2">
    <location>
        <begin position="1"/>
        <end position="23"/>
    </location>
</feature>
<dbReference type="Pfam" id="PF07833">
    <property type="entry name" value="Cu_amine_oxidN1"/>
    <property type="match status" value="1"/>
</dbReference>
<feature type="chain" id="PRO_5040918553" evidence="2">
    <location>
        <begin position="24"/>
        <end position="453"/>
    </location>
</feature>
<dbReference type="RefSeq" id="WP_257449057.1">
    <property type="nucleotide sequence ID" value="NZ_JANIPJ010000014.1"/>
</dbReference>
<evidence type="ECO:0000256" key="2">
    <source>
        <dbReference type="SAM" id="SignalP"/>
    </source>
</evidence>
<feature type="compositionally biased region" description="Acidic residues" evidence="1">
    <location>
        <begin position="146"/>
        <end position="157"/>
    </location>
</feature>
<sequence>MKKAKKGLIAVLSAIMLAGAAPAYDAVQAVESKMVENASVHVLIDGQPLRSDKPVLIDGRKRFVPLRAVLEQMGWKVEWSPGLIKITYTERHISVTSNLWLKDESDIRMVNSTAYIDMYRLGEISDTVVKWIDDTSTIMVTYESVEDDESSYEEEAEQPALSEEESKKVNYGKYENSPTLDALVELSEELTREGYDIWDGIGFYPTYDLSGYFNTPLDVITFGWTGGDGEHYGFLTDFGMAASLEEAPIVMVSPMSFDQPAIVVADNIREFLRIGMVDTSLFYMNYKDEQDYLEQLEEWENESDYTLTDEEREQWEEQKRIVRERVEAKLKLPAIRDPYTYSEKVRAKREKQIIVPTEDLLGVLEVDSQAAGLNHSTIVLDEDISLIELKAFLKNATYASKLALFRDFHLHLESYFYHEDGIEETIIQEMESLGLNDELARMKATRIRYGINK</sequence>
<comment type="caution">
    <text evidence="4">The sequence shown here is derived from an EMBL/GenBank/DDBJ whole genome shotgun (WGS) entry which is preliminary data.</text>
</comment>
<proteinExistence type="predicted"/>